<evidence type="ECO:0000256" key="1">
    <source>
        <dbReference type="SAM" id="SignalP"/>
    </source>
</evidence>
<feature type="signal peptide" evidence="1">
    <location>
        <begin position="1"/>
        <end position="27"/>
    </location>
</feature>
<protein>
    <submittedName>
        <fullName evidence="2">Uncharacterized protein</fullName>
    </submittedName>
</protein>
<dbReference type="RefSeq" id="WP_145085704.1">
    <property type="nucleotide sequence ID" value="NZ_CP036298.1"/>
</dbReference>
<dbReference type="OrthoDB" id="278035at2"/>
<dbReference type="KEGG" id="ahel:Q31a_61780"/>
<accession>A0A518GGQ9</accession>
<organism evidence="2 3">
    <name type="scientific">Aureliella helgolandensis</name>
    <dbReference type="NCBI Taxonomy" id="2527968"/>
    <lineage>
        <taxon>Bacteria</taxon>
        <taxon>Pseudomonadati</taxon>
        <taxon>Planctomycetota</taxon>
        <taxon>Planctomycetia</taxon>
        <taxon>Pirellulales</taxon>
        <taxon>Pirellulaceae</taxon>
        <taxon>Aureliella</taxon>
    </lineage>
</organism>
<evidence type="ECO:0000313" key="3">
    <source>
        <dbReference type="Proteomes" id="UP000318017"/>
    </source>
</evidence>
<dbReference type="AlphaFoldDB" id="A0A518GGQ9"/>
<dbReference type="EMBL" id="CP036298">
    <property type="protein sequence ID" value="QDV27785.1"/>
    <property type="molecule type" value="Genomic_DNA"/>
</dbReference>
<evidence type="ECO:0000313" key="2">
    <source>
        <dbReference type="EMBL" id="QDV27785.1"/>
    </source>
</evidence>
<keyword evidence="3" id="KW-1185">Reference proteome</keyword>
<name>A0A518GGQ9_9BACT</name>
<feature type="chain" id="PRO_5022012842" evidence="1">
    <location>
        <begin position="28"/>
        <end position="527"/>
    </location>
</feature>
<sequence length="527" mass="59466" precursor="true">MKNRSLLWACGCTLLLQSLLTTSLAKAQPANGLASPQPESSHDNLEDSWLLKPADAPEFQTRTRELTLYPQAEPRPALKHQFLPDAFETLPGNSAIYYLKALGFLEQHNARDKLTQVQQDAVARARREDKEISTVAPFVWVSTPPQQLPVEEVKEYLSLTSFQTSFLREAAARLEFKLDRNIRGAEDLIGYLLPEIQNLRELARTNSIRCRLAIAENRTEDALEIVGQQFALGHHLGQDDFYVSNLVGIAIASIGWNDLLYLLEQPETPNLYWAIASLPKPLVSMERAAAVERQILYQQIRPLQEVTEELRPVGYWQDFLDRISQHENSLNVALPNSGHTPQDRRSAMVAMIAASYPSAKAYLIDELGMPLDDVEAYPTAQAVFLAAVRFYDQWRDEFFKWKEIPFWQVQQSNNADELAQRFNQAVEQAGWFAQLAKELLPATYAIQDAQLRVQQQIAMAQTVEAIRMYAAAHAGQLPPTLQDLDLPAPVDPATAQNFQYQLEQGRGVLTGDPVGRLQTRLIIRLVP</sequence>
<dbReference type="Proteomes" id="UP000318017">
    <property type="component" value="Chromosome"/>
</dbReference>
<gene>
    <name evidence="2" type="ORF">Q31a_61780</name>
</gene>
<keyword evidence="1" id="KW-0732">Signal</keyword>
<proteinExistence type="predicted"/>
<reference evidence="2 3" key="1">
    <citation type="submission" date="2019-02" db="EMBL/GenBank/DDBJ databases">
        <title>Deep-cultivation of Planctomycetes and their phenomic and genomic characterization uncovers novel biology.</title>
        <authorList>
            <person name="Wiegand S."/>
            <person name="Jogler M."/>
            <person name="Boedeker C."/>
            <person name="Pinto D."/>
            <person name="Vollmers J."/>
            <person name="Rivas-Marin E."/>
            <person name="Kohn T."/>
            <person name="Peeters S.H."/>
            <person name="Heuer A."/>
            <person name="Rast P."/>
            <person name="Oberbeckmann S."/>
            <person name="Bunk B."/>
            <person name="Jeske O."/>
            <person name="Meyerdierks A."/>
            <person name="Storesund J.E."/>
            <person name="Kallscheuer N."/>
            <person name="Luecker S."/>
            <person name="Lage O.M."/>
            <person name="Pohl T."/>
            <person name="Merkel B.J."/>
            <person name="Hornburger P."/>
            <person name="Mueller R.-W."/>
            <person name="Bruemmer F."/>
            <person name="Labrenz M."/>
            <person name="Spormann A.M."/>
            <person name="Op den Camp H."/>
            <person name="Overmann J."/>
            <person name="Amann R."/>
            <person name="Jetten M.S.M."/>
            <person name="Mascher T."/>
            <person name="Medema M.H."/>
            <person name="Devos D.P."/>
            <person name="Kaster A.-K."/>
            <person name="Ovreas L."/>
            <person name="Rohde M."/>
            <person name="Galperin M.Y."/>
            <person name="Jogler C."/>
        </authorList>
    </citation>
    <scope>NUCLEOTIDE SEQUENCE [LARGE SCALE GENOMIC DNA]</scope>
    <source>
        <strain evidence="2 3">Q31a</strain>
    </source>
</reference>